<dbReference type="InterPro" id="IPR009057">
    <property type="entry name" value="Homeodomain-like_sf"/>
</dbReference>
<protein>
    <submittedName>
        <fullName evidence="6">TetR family transcriptional regulator</fullName>
    </submittedName>
</protein>
<dbReference type="GO" id="GO:0003700">
    <property type="term" value="F:DNA-binding transcription factor activity"/>
    <property type="evidence" value="ECO:0007669"/>
    <property type="project" value="TreeGrafter"/>
</dbReference>
<evidence type="ECO:0000256" key="4">
    <source>
        <dbReference type="PROSITE-ProRule" id="PRU00335"/>
    </source>
</evidence>
<name>A0A917F6W2_9ACTN</name>
<feature type="DNA-binding region" description="H-T-H motif" evidence="4">
    <location>
        <begin position="29"/>
        <end position="48"/>
    </location>
</feature>
<evidence type="ECO:0000256" key="3">
    <source>
        <dbReference type="ARBA" id="ARBA00023163"/>
    </source>
</evidence>
<dbReference type="PANTHER" id="PTHR30055:SF234">
    <property type="entry name" value="HTH-TYPE TRANSCRIPTIONAL REGULATOR BETI"/>
    <property type="match status" value="1"/>
</dbReference>
<evidence type="ECO:0000313" key="7">
    <source>
        <dbReference type="Proteomes" id="UP000649179"/>
    </source>
</evidence>
<dbReference type="PROSITE" id="PS50977">
    <property type="entry name" value="HTH_TETR_2"/>
    <property type="match status" value="1"/>
</dbReference>
<evidence type="ECO:0000259" key="5">
    <source>
        <dbReference type="PROSITE" id="PS50977"/>
    </source>
</evidence>
<dbReference type="Proteomes" id="UP000649179">
    <property type="component" value="Unassembled WGS sequence"/>
</dbReference>
<dbReference type="EMBL" id="BMKQ01000001">
    <property type="protein sequence ID" value="GGF49644.1"/>
    <property type="molecule type" value="Genomic_DNA"/>
</dbReference>
<evidence type="ECO:0000313" key="6">
    <source>
        <dbReference type="EMBL" id="GGF49644.1"/>
    </source>
</evidence>
<evidence type="ECO:0000256" key="1">
    <source>
        <dbReference type="ARBA" id="ARBA00023015"/>
    </source>
</evidence>
<accession>A0A917F6W2</accession>
<keyword evidence="1" id="KW-0805">Transcription regulation</keyword>
<sequence>MTDSPRASRTRRDLVRSAVEVWGRDSRATLADVATAAGTGRATLHRYFPGRAELVAAVEEEALIRLGAAVDRAEVLEGSGAEALARLCHEMLVEDEVLGLVFADDALLDLETWEAVGHRDPVSLVVERGLDDGSLAADLPAQWLVVHVWAALFGGWLAARDGAVHARRAAELMVRTLLGGVAATS</sequence>
<dbReference type="PANTHER" id="PTHR30055">
    <property type="entry name" value="HTH-TYPE TRANSCRIPTIONAL REGULATOR RUTR"/>
    <property type="match status" value="1"/>
</dbReference>
<evidence type="ECO:0000256" key="2">
    <source>
        <dbReference type="ARBA" id="ARBA00023125"/>
    </source>
</evidence>
<dbReference type="InterPro" id="IPR001647">
    <property type="entry name" value="HTH_TetR"/>
</dbReference>
<proteinExistence type="predicted"/>
<dbReference type="Gene3D" id="1.10.357.10">
    <property type="entry name" value="Tetracycline Repressor, domain 2"/>
    <property type="match status" value="1"/>
</dbReference>
<dbReference type="SUPFAM" id="SSF46689">
    <property type="entry name" value="Homeodomain-like"/>
    <property type="match status" value="1"/>
</dbReference>
<dbReference type="SUPFAM" id="SSF48498">
    <property type="entry name" value="Tetracyclin repressor-like, C-terminal domain"/>
    <property type="match status" value="1"/>
</dbReference>
<dbReference type="AlphaFoldDB" id="A0A917F6W2"/>
<dbReference type="Pfam" id="PF00440">
    <property type="entry name" value="TetR_N"/>
    <property type="match status" value="1"/>
</dbReference>
<dbReference type="GO" id="GO:0000976">
    <property type="term" value="F:transcription cis-regulatory region binding"/>
    <property type="evidence" value="ECO:0007669"/>
    <property type="project" value="TreeGrafter"/>
</dbReference>
<keyword evidence="7" id="KW-1185">Reference proteome</keyword>
<organism evidence="6 7">
    <name type="scientific">Marmoricola endophyticus</name>
    <dbReference type="NCBI Taxonomy" id="2040280"/>
    <lineage>
        <taxon>Bacteria</taxon>
        <taxon>Bacillati</taxon>
        <taxon>Actinomycetota</taxon>
        <taxon>Actinomycetes</taxon>
        <taxon>Propionibacteriales</taxon>
        <taxon>Nocardioidaceae</taxon>
        <taxon>Marmoricola</taxon>
    </lineage>
</organism>
<dbReference type="InterPro" id="IPR036271">
    <property type="entry name" value="Tet_transcr_reg_TetR-rel_C_sf"/>
</dbReference>
<reference evidence="6" key="2">
    <citation type="submission" date="2020-09" db="EMBL/GenBank/DDBJ databases">
        <authorList>
            <person name="Sun Q."/>
            <person name="Zhou Y."/>
        </authorList>
    </citation>
    <scope>NUCLEOTIDE SEQUENCE</scope>
    <source>
        <strain evidence="6">CGMCC 1.16067</strain>
    </source>
</reference>
<gene>
    <name evidence="6" type="ORF">GCM10011519_24470</name>
</gene>
<reference evidence="6" key="1">
    <citation type="journal article" date="2014" name="Int. J. Syst. Evol. Microbiol.">
        <title>Complete genome sequence of Corynebacterium casei LMG S-19264T (=DSM 44701T), isolated from a smear-ripened cheese.</title>
        <authorList>
            <consortium name="US DOE Joint Genome Institute (JGI-PGF)"/>
            <person name="Walter F."/>
            <person name="Albersmeier A."/>
            <person name="Kalinowski J."/>
            <person name="Ruckert C."/>
        </authorList>
    </citation>
    <scope>NUCLEOTIDE SEQUENCE</scope>
    <source>
        <strain evidence="6">CGMCC 1.16067</strain>
    </source>
</reference>
<feature type="domain" description="HTH tetR-type" evidence="5">
    <location>
        <begin position="8"/>
        <end position="66"/>
    </location>
</feature>
<dbReference type="InterPro" id="IPR050109">
    <property type="entry name" value="HTH-type_TetR-like_transc_reg"/>
</dbReference>
<keyword evidence="2 4" id="KW-0238">DNA-binding</keyword>
<dbReference type="RefSeq" id="WP_188780020.1">
    <property type="nucleotide sequence ID" value="NZ_BMKQ01000001.1"/>
</dbReference>
<comment type="caution">
    <text evidence="6">The sequence shown here is derived from an EMBL/GenBank/DDBJ whole genome shotgun (WGS) entry which is preliminary data.</text>
</comment>
<keyword evidence="3" id="KW-0804">Transcription</keyword>